<proteinExistence type="predicted"/>
<feature type="domain" description="Glycosyltransferase 2-like" evidence="1">
    <location>
        <begin position="205"/>
        <end position="332"/>
    </location>
</feature>
<dbReference type="EMBL" id="BLAJ01000030">
    <property type="protein sequence ID" value="GES53775.1"/>
    <property type="molecule type" value="Genomic_DNA"/>
</dbReference>
<dbReference type="SUPFAM" id="SSF53448">
    <property type="entry name" value="Nucleotide-diphospho-sugar transferases"/>
    <property type="match status" value="2"/>
</dbReference>
<dbReference type="Pfam" id="PF00535">
    <property type="entry name" value="Glycos_transf_2"/>
    <property type="match status" value="2"/>
</dbReference>
<organism evidence="2 3">
    <name type="scientific">Rhizobium dioscoreae</name>
    <dbReference type="NCBI Taxonomy" id="2653122"/>
    <lineage>
        <taxon>Bacteria</taxon>
        <taxon>Pseudomonadati</taxon>
        <taxon>Pseudomonadota</taxon>
        <taxon>Alphaproteobacteria</taxon>
        <taxon>Hyphomicrobiales</taxon>
        <taxon>Rhizobiaceae</taxon>
        <taxon>Rhizobium/Agrobacterium group</taxon>
        <taxon>Rhizobium</taxon>
    </lineage>
</organism>
<feature type="domain" description="Glycosyltransferase 2-like" evidence="1">
    <location>
        <begin position="459"/>
        <end position="583"/>
    </location>
</feature>
<dbReference type="CDD" id="cd04184">
    <property type="entry name" value="GT2_RfbC_Mx_like"/>
    <property type="match status" value="1"/>
</dbReference>
<name>A0ABQ0ZDV7_9HYPH</name>
<protein>
    <recommendedName>
        <fullName evidence="1">Glycosyltransferase 2-like domain-containing protein</fullName>
    </recommendedName>
</protein>
<dbReference type="PANTHER" id="PTHR43179">
    <property type="entry name" value="RHAMNOSYLTRANSFERASE WBBL"/>
    <property type="match status" value="1"/>
</dbReference>
<dbReference type="InterPro" id="IPR029044">
    <property type="entry name" value="Nucleotide-diphossugar_trans"/>
</dbReference>
<evidence type="ECO:0000313" key="2">
    <source>
        <dbReference type="EMBL" id="GES53775.1"/>
    </source>
</evidence>
<reference evidence="2 3" key="1">
    <citation type="journal article" date="2020" name="Genome Biol. Evol.">
        <title>Rhizobium dioscoreae sp. nov., a plant growth-promoting bacterium isolated from yam (Dioscorea species).</title>
        <authorList>
            <person name="Ouyabe M."/>
            <person name="Tanaka N."/>
            <person name="Shiwa Y."/>
            <person name="Fujita N."/>
            <person name="Kikuno H."/>
            <person name="Babil P."/>
            <person name="Shiwachi H."/>
        </authorList>
    </citation>
    <scope>NUCLEOTIDE SEQUENCE [LARGE SCALE GENOMIC DNA]</scope>
    <source>
        <strain evidence="2 3">S-93</strain>
    </source>
</reference>
<evidence type="ECO:0000313" key="3">
    <source>
        <dbReference type="Proteomes" id="UP000390335"/>
    </source>
</evidence>
<accession>A0ABQ0ZDV7</accession>
<dbReference type="CDD" id="cd04186">
    <property type="entry name" value="GT_2_like_c"/>
    <property type="match status" value="1"/>
</dbReference>
<comment type="caution">
    <text evidence="2">The sequence shown here is derived from an EMBL/GenBank/DDBJ whole genome shotgun (WGS) entry which is preliminary data.</text>
</comment>
<dbReference type="PANTHER" id="PTHR43179:SF7">
    <property type="entry name" value="RHAMNOSYLTRANSFERASE WBBL"/>
    <property type="match status" value="1"/>
</dbReference>
<dbReference type="Proteomes" id="UP000390335">
    <property type="component" value="Unassembled WGS sequence"/>
</dbReference>
<dbReference type="InterPro" id="IPR001173">
    <property type="entry name" value="Glyco_trans_2-like"/>
</dbReference>
<sequence length="729" mass="82010">MKGFLVFSSFVPGKMDLRAGNDLTLLGSTEEISVYDMTGGDPYFQMEWPGGELSAGLYELVIDAPDGIRSLMQPTLYVDSGSGYNERECVTLSFYAQQDRYAAAILLEKGAKALRFDPSCQPGRLTIGSVYLGYVSTIDNLRDLSVSRPHIYQAINQQRSLAALSLENGIYKIAEDKREYVFVPPQEPADIGHRLASLSTKPTFSIVVPSYNTPESLMQKLLGSVTGQWYPHWELIIVDDASPDPQAKDLLDQLADPRIKVYWQSENRGIAGATNAGIEVASGEYVVLLDHDDELTLDCLFELALCVDAYDPDYIYSDEDKIDLDGRFSMPHFKPDWSPDTMMSTMYVCHVSCIRRRLLLDIGGLRSKYDGCQDWDLILRVTEKTQNIRHIPKVLYHWRIIPGSVAGALTEKPYVLDASRRVREDALQRRGLAGTVEPLDALPGYFSVNYHVMGEPLVSIIIPTRDNVNVLKRCVDSLVEKATYPHKQIVIVDNGSVDKTTIDYLRVLSESKVAVVVRSNTPFNFSALCNIGASHSDGDFLLFLNDDTEVFTPDFLERMIGYAQLPHIGAAGAKLLYPNSNRVQHSGVLNLAKGPVHAFLGSAPDMPGYFVRNLLEYNWLAVTGACLMVQKTKFERVVGFDENFPIAYNDVDFCFRLHEAGLYNVMCQKAVLYHHESVSRGLDREDVEKTLRLQREMRALYVKHPKYFRHDPFYNPNLHPNGINFDYAI</sequence>
<evidence type="ECO:0000259" key="1">
    <source>
        <dbReference type="Pfam" id="PF00535"/>
    </source>
</evidence>
<keyword evidence="3" id="KW-1185">Reference proteome</keyword>
<dbReference type="RefSeq" id="WP_210386790.1">
    <property type="nucleotide sequence ID" value="NZ_BLAJ01000030.1"/>
</dbReference>
<dbReference type="Gene3D" id="3.90.550.10">
    <property type="entry name" value="Spore Coat Polysaccharide Biosynthesis Protein SpsA, Chain A"/>
    <property type="match status" value="2"/>
</dbReference>
<gene>
    <name evidence="2" type="ORF">RsS93_63890</name>
</gene>